<gene>
    <name evidence="2" type="ORF">SAMN05444167_1567</name>
</gene>
<feature type="compositionally biased region" description="Basic and acidic residues" evidence="1">
    <location>
        <begin position="82"/>
        <end position="107"/>
    </location>
</feature>
<sequence>MSSEIVLKPSPDAISLAERREQLAAVRTQLAELEAELAQFRAQLKAFEGRYLRQVGVLYAELDELEARITEHEASLYGSDAAKQRAEEAKQRAQESHDAAFGEAREAEEFDPPTSLKTLFREVAKRIHPDFARDDAEQQYFTLLMARANQAYRRGDTEMLQRMLDDHLEINAVVAGETTAAELLRISRQMQHAKRDIASLEMERYTLQGSEIAMMFHDAERAALEHRDLLTELAVSVREQIAEAQRRFDLIDRQINVHGR</sequence>
<keyword evidence="3" id="KW-1185">Reference proteome</keyword>
<accession>A0A1G7IUH1</accession>
<evidence type="ECO:0000313" key="2">
    <source>
        <dbReference type="EMBL" id="SDF15949.1"/>
    </source>
</evidence>
<dbReference type="AlphaFoldDB" id="A0A1G7IUH1"/>
<evidence type="ECO:0008006" key="4">
    <source>
        <dbReference type="Google" id="ProtNLM"/>
    </source>
</evidence>
<reference evidence="2 3" key="1">
    <citation type="submission" date="2016-10" db="EMBL/GenBank/DDBJ databases">
        <authorList>
            <person name="de Groot N.N."/>
        </authorList>
    </citation>
    <scope>NUCLEOTIDE SEQUENCE [LARGE SCALE GENOMIC DNA]</scope>
    <source>
        <strain evidence="2 3">GAS232</strain>
    </source>
</reference>
<protein>
    <recommendedName>
        <fullName evidence="4">Molecular chaperone DnaJ</fullName>
    </recommendedName>
</protein>
<dbReference type="Proteomes" id="UP000182427">
    <property type="component" value="Chromosome I"/>
</dbReference>
<proteinExistence type="predicted"/>
<name>A0A1G7IUH1_9BACT</name>
<dbReference type="RefSeq" id="WP_083344637.1">
    <property type="nucleotide sequence ID" value="NZ_LT629690.1"/>
</dbReference>
<feature type="region of interest" description="Disordered" evidence="1">
    <location>
        <begin position="80"/>
        <end position="112"/>
    </location>
</feature>
<evidence type="ECO:0000256" key="1">
    <source>
        <dbReference type="SAM" id="MobiDB-lite"/>
    </source>
</evidence>
<organism evidence="2 3">
    <name type="scientific">Terriglobus roseus</name>
    <dbReference type="NCBI Taxonomy" id="392734"/>
    <lineage>
        <taxon>Bacteria</taxon>
        <taxon>Pseudomonadati</taxon>
        <taxon>Acidobacteriota</taxon>
        <taxon>Terriglobia</taxon>
        <taxon>Terriglobales</taxon>
        <taxon>Acidobacteriaceae</taxon>
        <taxon>Terriglobus</taxon>
    </lineage>
</organism>
<evidence type="ECO:0000313" key="3">
    <source>
        <dbReference type="Proteomes" id="UP000182427"/>
    </source>
</evidence>
<dbReference type="OrthoDB" id="114754at2"/>
<dbReference type="EMBL" id="LT629690">
    <property type="protein sequence ID" value="SDF15949.1"/>
    <property type="molecule type" value="Genomic_DNA"/>
</dbReference>